<evidence type="ECO:0000313" key="1">
    <source>
        <dbReference type="EMBL" id="ALU27968.1"/>
    </source>
</evidence>
<accession>A0AAI8C891</accession>
<dbReference type="EMBL" id="CP013690">
    <property type="protein sequence ID" value="ALU27968.1"/>
    <property type="molecule type" value="Genomic_DNA"/>
</dbReference>
<dbReference type="Proteomes" id="UP000069030">
    <property type="component" value="Chromosome"/>
</dbReference>
<reference evidence="1 2" key="1">
    <citation type="journal article" date="2016" name="J. Zhejiang Univ. Sci. B">
        <title>Antibiotic resistance mechanisms of Myroides sp.</title>
        <authorList>
            <person name="Hu S."/>
            <person name="Yuan S."/>
            <person name="Qu H."/>
            <person name="Jiang T."/>
            <person name="Zhou Y."/>
            <person name="Wang M."/>
            <person name="Ming D."/>
        </authorList>
    </citation>
    <scope>NUCLEOTIDE SEQUENCE [LARGE SCALE GENOMIC DNA]</scope>
    <source>
        <strain evidence="1 2">PR63039</strain>
    </source>
</reference>
<name>A0AAI8C891_9FLAO</name>
<gene>
    <name evidence="1" type="ORF">AS202_18235</name>
</gene>
<organism evidence="1 2">
    <name type="scientific">Myroides odoratimimus</name>
    <dbReference type="NCBI Taxonomy" id="76832"/>
    <lineage>
        <taxon>Bacteria</taxon>
        <taxon>Pseudomonadati</taxon>
        <taxon>Bacteroidota</taxon>
        <taxon>Flavobacteriia</taxon>
        <taxon>Flavobacteriales</taxon>
        <taxon>Flavobacteriaceae</taxon>
        <taxon>Myroides</taxon>
    </lineage>
</organism>
<sequence>MKKLRQINFLFVVLALLLVNCSRSKKLNGTDYDQLYAVWYSDDYRDSLAETLKPSIKKALSLKNTPDNRVFIDSVLNQLR</sequence>
<dbReference type="RefSeq" id="WP_058699836.1">
    <property type="nucleotide sequence ID" value="NZ_JACAGP010000044.1"/>
</dbReference>
<dbReference type="KEGG" id="mod:AS202_18235"/>
<protein>
    <submittedName>
        <fullName evidence="1">Uncharacterized protein</fullName>
    </submittedName>
</protein>
<dbReference type="AlphaFoldDB" id="A0AAI8C891"/>
<evidence type="ECO:0000313" key="2">
    <source>
        <dbReference type="Proteomes" id="UP000069030"/>
    </source>
</evidence>
<proteinExistence type="predicted"/>